<dbReference type="AlphaFoldDB" id="M1A7X8"/>
<dbReference type="HOGENOM" id="CLU_3110176_0_0_1"/>
<protein>
    <submittedName>
        <fullName evidence="1">Uncharacterized protein</fullName>
    </submittedName>
</protein>
<accession>M1A7X8</accession>
<evidence type="ECO:0000313" key="1">
    <source>
        <dbReference type="EnsemblPlants" id="PGSC0003DMT400016612"/>
    </source>
</evidence>
<name>M1A7X8_SOLTU</name>
<dbReference type="PaxDb" id="4113-PGSC0003DMT400016612"/>
<dbReference type="EnsemblPlants" id="PGSC0003DMT400016612">
    <property type="protein sequence ID" value="PGSC0003DMT400016612"/>
    <property type="gene ID" value="PGSC0003DMG401006492"/>
</dbReference>
<proteinExistence type="predicted"/>
<dbReference type="InParanoid" id="M1A7X8"/>
<reference evidence="1" key="2">
    <citation type="submission" date="2015-06" db="UniProtKB">
        <authorList>
            <consortium name="EnsemblPlants"/>
        </authorList>
    </citation>
    <scope>IDENTIFICATION</scope>
    <source>
        <strain evidence="1">DM1-3 516 R44</strain>
    </source>
</reference>
<sequence length="51" mass="5969">MNLKQVMRQKMINLSLLTKFNKTQMMLANVRVISVVVNMMNSTNFNPNLRI</sequence>
<keyword evidence="2" id="KW-1185">Reference proteome</keyword>
<evidence type="ECO:0000313" key="2">
    <source>
        <dbReference type="Proteomes" id="UP000011115"/>
    </source>
</evidence>
<dbReference type="Proteomes" id="UP000011115">
    <property type="component" value="Unassembled WGS sequence"/>
</dbReference>
<dbReference type="Gramene" id="PGSC0003DMT400016612">
    <property type="protein sequence ID" value="PGSC0003DMT400016612"/>
    <property type="gene ID" value="PGSC0003DMG401006492"/>
</dbReference>
<reference evidence="2" key="1">
    <citation type="journal article" date="2011" name="Nature">
        <title>Genome sequence and analysis of the tuber crop potato.</title>
        <authorList>
            <consortium name="The Potato Genome Sequencing Consortium"/>
        </authorList>
    </citation>
    <scope>NUCLEOTIDE SEQUENCE [LARGE SCALE GENOMIC DNA]</scope>
    <source>
        <strain evidence="2">cv. DM1-3 516 R44</strain>
    </source>
</reference>
<organism evidence="1 2">
    <name type="scientific">Solanum tuberosum</name>
    <name type="common">Potato</name>
    <dbReference type="NCBI Taxonomy" id="4113"/>
    <lineage>
        <taxon>Eukaryota</taxon>
        <taxon>Viridiplantae</taxon>
        <taxon>Streptophyta</taxon>
        <taxon>Embryophyta</taxon>
        <taxon>Tracheophyta</taxon>
        <taxon>Spermatophyta</taxon>
        <taxon>Magnoliopsida</taxon>
        <taxon>eudicotyledons</taxon>
        <taxon>Gunneridae</taxon>
        <taxon>Pentapetalae</taxon>
        <taxon>asterids</taxon>
        <taxon>lamiids</taxon>
        <taxon>Solanales</taxon>
        <taxon>Solanaceae</taxon>
        <taxon>Solanoideae</taxon>
        <taxon>Solaneae</taxon>
        <taxon>Solanum</taxon>
    </lineage>
</organism>